<sequence>MMIENSAAGLSAIRPDDFPDAQDFAVELTMWGTTGVKSLNLNYLVSSPAIRICWSWWSKPVDEVRAWTIADIPRGTVTKPYWDSDQGWNILVWL</sequence>
<dbReference type="AlphaFoldDB" id="A0A919P0F8"/>
<protein>
    <submittedName>
        <fullName evidence="1">Uncharacterized protein</fullName>
    </submittedName>
</protein>
<evidence type="ECO:0000313" key="2">
    <source>
        <dbReference type="Proteomes" id="UP000623608"/>
    </source>
</evidence>
<dbReference type="EMBL" id="BOMY01000062">
    <property type="protein sequence ID" value="GIF26637.1"/>
    <property type="molecule type" value="Genomic_DNA"/>
</dbReference>
<proteinExistence type="predicted"/>
<comment type="caution">
    <text evidence="1">The sequence shown here is derived from an EMBL/GenBank/DDBJ whole genome shotgun (WGS) entry which is preliminary data.</text>
</comment>
<dbReference type="Proteomes" id="UP000623608">
    <property type="component" value="Unassembled WGS sequence"/>
</dbReference>
<dbReference type="RefSeq" id="WP_203814441.1">
    <property type="nucleotide sequence ID" value="NZ_BOMY01000062.1"/>
</dbReference>
<gene>
    <name evidence="1" type="ORF">Ate02nite_93670</name>
</gene>
<accession>A0A919P0F8</accession>
<keyword evidence="2" id="KW-1185">Reference proteome</keyword>
<name>A0A919P0F8_9ACTN</name>
<organism evidence="1 2">
    <name type="scientific">Paractinoplanes tereljensis</name>
    <dbReference type="NCBI Taxonomy" id="571912"/>
    <lineage>
        <taxon>Bacteria</taxon>
        <taxon>Bacillati</taxon>
        <taxon>Actinomycetota</taxon>
        <taxon>Actinomycetes</taxon>
        <taxon>Micromonosporales</taxon>
        <taxon>Micromonosporaceae</taxon>
        <taxon>Paractinoplanes</taxon>
    </lineage>
</organism>
<evidence type="ECO:0000313" key="1">
    <source>
        <dbReference type="EMBL" id="GIF26637.1"/>
    </source>
</evidence>
<reference evidence="1" key="1">
    <citation type="submission" date="2021-01" db="EMBL/GenBank/DDBJ databases">
        <title>Whole genome shotgun sequence of Actinoplanes tereljensis NBRC 105297.</title>
        <authorList>
            <person name="Komaki H."/>
            <person name="Tamura T."/>
        </authorList>
    </citation>
    <scope>NUCLEOTIDE SEQUENCE</scope>
    <source>
        <strain evidence="1">NBRC 105297</strain>
    </source>
</reference>